<evidence type="ECO:0000313" key="8">
    <source>
        <dbReference type="EMBL" id="ATZ45345.1"/>
    </source>
</evidence>
<dbReference type="EMBL" id="CP009805">
    <property type="protein sequence ID" value="ATZ45345.1"/>
    <property type="molecule type" value="Genomic_DNA"/>
</dbReference>
<feature type="transmembrane region" description="Helical" evidence="6">
    <location>
        <begin position="526"/>
        <end position="545"/>
    </location>
</feature>
<sequence>MSATSQQQLPLEIYTNENTTTANSTNDHSKPLSKSNDSDSAATVQLNTFKDQQSNHLPHKKLMQVFPLLALAQFTAYLDQTSISAAVPTIGEALHLGPQLSWVATSYLMATTAVQLLNGRLSDIFGRKQLLLMSLGILATGNLVCGFSNTPAMLFTFRVVAGLGGGAITALVQIIASDVTTLQQRGKYNGFIGLAVAFGSGLGPLLGGTMATKVSWRWTLWYDVPWLVVLSIMLFIVLPSSKMAAGTRARLGMIDWIGVAMSVAATVLLLVPLSQGGSAFAWNSSLVISMLVIGVITFTVFLAVEWKVAKLPIMPLHLFQNGLSCNILLVQNVLFGIVFWGNLYYMPIYLVNVRGYTAIMSGAIIMPMAGSQGLGSILSGLIISHTKRYNPVMVAGQWVWALLLIPQAFYSRTTPIWAICIVGFFQGLGTGCCFQPSLVALLAHSRRADRAVLNSLRNFLRSIGGTLGLTLASLILNNVLKARLKGVVSPSLADTITTSINQLDSLGLSAAQRSAVLDAYMASVRTVFIVYAPLIGACALAALFVKDNGLEEKDTSVTLSPNTPAPRR</sequence>
<dbReference type="Gene3D" id="1.20.1250.20">
    <property type="entry name" value="MFS general substrate transporter like domains"/>
    <property type="match status" value="1"/>
</dbReference>
<dbReference type="InterPro" id="IPR036259">
    <property type="entry name" value="MFS_trans_sf"/>
</dbReference>
<dbReference type="PANTHER" id="PTHR23501">
    <property type="entry name" value="MAJOR FACILITATOR SUPERFAMILY"/>
    <property type="match status" value="1"/>
</dbReference>
<evidence type="ECO:0000256" key="4">
    <source>
        <dbReference type="ARBA" id="ARBA00023136"/>
    </source>
</evidence>
<evidence type="ECO:0000256" key="3">
    <source>
        <dbReference type="ARBA" id="ARBA00022989"/>
    </source>
</evidence>
<reference evidence="8 9" key="3">
    <citation type="journal article" date="2017" name="Mol. Plant Pathol.">
        <title>A gapless genome sequence of the fungus Botrytis cinerea.</title>
        <authorList>
            <person name="Van Kan J.A."/>
            <person name="Stassen J.H."/>
            <person name="Mosbach A."/>
            <person name="Van Der Lee T.A."/>
            <person name="Faino L."/>
            <person name="Farmer A.D."/>
            <person name="Papasotiriou D.G."/>
            <person name="Zhou S."/>
            <person name="Seidl M.F."/>
            <person name="Cottam E."/>
            <person name="Edel D."/>
            <person name="Hahn M."/>
            <person name="Schwartz D.C."/>
            <person name="Dietrich R.A."/>
            <person name="Widdison S."/>
            <person name="Scalliet G."/>
        </authorList>
    </citation>
    <scope>NUCLEOTIDE SEQUENCE [LARGE SCALE GENOMIC DNA]</scope>
    <source>
        <strain evidence="8 9">B05.10</strain>
    </source>
</reference>
<dbReference type="VEuPathDB" id="FungiDB:Bcin01g01430"/>
<evidence type="ECO:0000256" key="1">
    <source>
        <dbReference type="ARBA" id="ARBA00004141"/>
    </source>
</evidence>
<dbReference type="RefSeq" id="XP_024546004.1">
    <property type="nucleotide sequence ID" value="XM_024690235.1"/>
</dbReference>
<keyword evidence="4 6" id="KW-0472">Membrane</keyword>
<evidence type="ECO:0000313" key="9">
    <source>
        <dbReference type="Proteomes" id="UP000001798"/>
    </source>
</evidence>
<feature type="transmembrane region" description="Helical" evidence="6">
    <location>
        <begin position="251"/>
        <end position="273"/>
    </location>
</feature>
<dbReference type="InterPro" id="IPR020846">
    <property type="entry name" value="MFS_dom"/>
</dbReference>
<proteinExistence type="predicted"/>
<evidence type="ECO:0000256" key="5">
    <source>
        <dbReference type="SAM" id="MobiDB-lite"/>
    </source>
</evidence>
<comment type="subcellular location">
    <subcellularLocation>
        <location evidence="1">Membrane</location>
        <topology evidence="1">Multi-pass membrane protein</topology>
    </subcellularLocation>
</comment>
<dbReference type="Pfam" id="PF07690">
    <property type="entry name" value="MFS_1"/>
    <property type="match status" value="1"/>
</dbReference>
<dbReference type="GO" id="GO:0005886">
    <property type="term" value="C:plasma membrane"/>
    <property type="evidence" value="ECO:0007669"/>
    <property type="project" value="TreeGrafter"/>
</dbReference>
<dbReference type="SUPFAM" id="SSF103473">
    <property type="entry name" value="MFS general substrate transporter"/>
    <property type="match status" value="1"/>
</dbReference>
<feature type="transmembrane region" description="Helical" evidence="6">
    <location>
        <begin position="279"/>
        <end position="304"/>
    </location>
</feature>
<dbReference type="OrthoDB" id="6770063at2759"/>
<dbReference type="AlphaFoldDB" id="A0A384J4A3"/>
<feature type="domain" description="Major facilitator superfamily (MFS) profile" evidence="7">
    <location>
        <begin position="65"/>
        <end position="550"/>
    </location>
</feature>
<keyword evidence="9" id="KW-1185">Reference proteome</keyword>
<organism evidence="8 9">
    <name type="scientific">Botryotinia fuckeliana (strain B05.10)</name>
    <name type="common">Noble rot fungus</name>
    <name type="synonym">Botrytis cinerea</name>
    <dbReference type="NCBI Taxonomy" id="332648"/>
    <lineage>
        <taxon>Eukaryota</taxon>
        <taxon>Fungi</taxon>
        <taxon>Dikarya</taxon>
        <taxon>Ascomycota</taxon>
        <taxon>Pezizomycotina</taxon>
        <taxon>Leotiomycetes</taxon>
        <taxon>Helotiales</taxon>
        <taxon>Sclerotiniaceae</taxon>
        <taxon>Botrytis</taxon>
    </lineage>
</organism>
<reference evidence="8 9" key="1">
    <citation type="journal article" date="2011" name="PLoS Genet.">
        <title>Genomic analysis of the necrotrophic fungal pathogens Sclerotinia sclerotiorum and Botrytis cinerea.</title>
        <authorList>
            <person name="Amselem J."/>
            <person name="Cuomo C.A."/>
            <person name="van Kan J.A."/>
            <person name="Viaud M."/>
            <person name="Benito E.P."/>
            <person name="Couloux A."/>
            <person name="Coutinho P.M."/>
            <person name="de Vries R.P."/>
            <person name="Dyer P.S."/>
            <person name="Fillinger S."/>
            <person name="Fournier E."/>
            <person name="Gout L."/>
            <person name="Hahn M."/>
            <person name="Kohn L."/>
            <person name="Lapalu N."/>
            <person name="Plummer K.M."/>
            <person name="Pradier J.M."/>
            <person name="Quevillon E."/>
            <person name="Sharon A."/>
            <person name="Simon A."/>
            <person name="ten Have A."/>
            <person name="Tudzynski B."/>
            <person name="Tudzynski P."/>
            <person name="Wincker P."/>
            <person name="Andrew M."/>
            <person name="Anthouard V."/>
            <person name="Beever R.E."/>
            <person name="Beffa R."/>
            <person name="Benoit I."/>
            <person name="Bouzid O."/>
            <person name="Brault B."/>
            <person name="Chen Z."/>
            <person name="Choquer M."/>
            <person name="Collemare J."/>
            <person name="Cotton P."/>
            <person name="Danchin E.G."/>
            <person name="Da Silva C."/>
            <person name="Gautier A."/>
            <person name="Giraud C."/>
            <person name="Giraud T."/>
            <person name="Gonzalez C."/>
            <person name="Grossetete S."/>
            <person name="Guldener U."/>
            <person name="Henrissat B."/>
            <person name="Howlett B.J."/>
            <person name="Kodira C."/>
            <person name="Kretschmer M."/>
            <person name="Lappartient A."/>
            <person name="Leroch M."/>
            <person name="Levis C."/>
            <person name="Mauceli E."/>
            <person name="Neuveglise C."/>
            <person name="Oeser B."/>
            <person name="Pearson M."/>
            <person name="Poulain J."/>
            <person name="Poussereau N."/>
            <person name="Quesneville H."/>
            <person name="Rascle C."/>
            <person name="Schumacher J."/>
            <person name="Segurens B."/>
            <person name="Sexton A."/>
            <person name="Silva E."/>
            <person name="Sirven C."/>
            <person name="Soanes D.M."/>
            <person name="Talbot N.J."/>
            <person name="Templeton M."/>
            <person name="Yandava C."/>
            <person name="Yarden O."/>
            <person name="Zeng Q."/>
            <person name="Rollins J.A."/>
            <person name="Lebrun M.H."/>
            <person name="Dickman M."/>
        </authorList>
    </citation>
    <scope>NUCLEOTIDE SEQUENCE [LARGE SCALE GENOMIC DNA]</scope>
    <source>
        <strain evidence="8 9">B05.10</strain>
    </source>
</reference>
<evidence type="ECO:0000256" key="6">
    <source>
        <dbReference type="SAM" id="Phobius"/>
    </source>
</evidence>
<feature type="transmembrane region" description="Helical" evidence="6">
    <location>
        <begin position="130"/>
        <end position="149"/>
    </location>
</feature>
<evidence type="ECO:0000259" key="7">
    <source>
        <dbReference type="PROSITE" id="PS50850"/>
    </source>
</evidence>
<dbReference type="GO" id="GO:0022857">
    <property type="term" value="F:transmembrane transporter activity"/>
    <property type="evidence" value="ECO:0007669"/>
    <property type="project" value="InterPro"/>
</dbReference>
<feature type="region of interest" description="Disordered" evidence="5">
    <location>
        <begin position="1"/>
        <end position="38"/>
    </location>
</feature>
<feature type="transmembrane region" description="Helical" evidence="6">
    <location>
        <begin position="463"/>
        <end position="480"/>
    </location>
</feature>
<dbReference type="PROSITE" id="PS50850">
    <property type="entry name" value="MFS"/>
    <property type="match status" value="1"/>
</dbReference>
<dbReference type="PANTHER" id="PTHR23501:SF78">
    <property type="entry name" value="MAJOR FACILITATOR SUPERFAMILY (MFS) PROFILE DOMAIN-CONTAINING PROTEIN-RELATED"/>
    <property type="match status" value="1"/>
</dbReference>
<feature type="transmembrane region" description="Helical" evidence="6">
    <location>
        <begin position="325"/>
        <end position="346"/>
    </location>
</feature>
<dbReference type="PRINTS" id="PR01036">
    <property type="entry name" value="TCRTETB"/>
</dbReference>
<feature type="transmembrane region" description="Helical" evidence="6">
    <location>
        <begin position="358"/>
        <end position="383"/>
    </location>
</feature>
<keyword evidence="3 6" id="KW-1133">Transmembrane helix</keyword>
<reference evidence="8 9" key="2">
    <citation type="journal article" date="2012" name="Eukaryot. Cell">
        <title>Genome update of Botrytis cinerea strains B05.10 and T4.</title>
        <authorList>
            <person name="Staats M."/>
            <person name="van Kan J.A."/>
        </authorList>
    </citation>
    <scope>NUCLEOTIDE SEQUENCE [LARGE SCALE GENOMIC DNA]</scope>
    <source>
        <strain evidence="8 9">B05.10</strain>
    </source>
</reference>
<feature type="transmembrane region" description="Helical" evidence="6">
    <location>
        <begin position="416"/>
        <end position="442"/>
    </location>
</feature>
<gene>
    <name evidence="8" type="ORF">BCIN_01g01430</name>
</gene>
<feature type="transmembrane region" description="Helical" evidence="6">
    <location>
        <begin position="188"/>
        <end position="207"/>
    </location>
</feature>
<feature type="transmembrane region" description="Helical" evidence="6">
    <location>
        <begin position="392"/>
        <end position="410"/>
    </location>
</feature>
<dbReference type="KEGG" id="bfu:BCIN_01g01430"/>
<feature type="compositionally biased region" description="Low complexity" evidence="5">
    <location>
        <begin position="15"/>
        <end position="26"/>
    </location>
</feature>
<evidence type="ECO:0000256" key="2">
    <source>
        <dbReference type="ARBA" id="ARBA00022692"/>
    </source>
</evidence>
<dbReference type="GeneID" id="5436170"/>
<dbReference type="Gene3D" id="1.20.1720.10">
    <property type="entry name" value="Multidrug resistance protein D"/>
    <property type="match status" value="1"/>
</dbReference>
<dbReference type="InterPro" id="IPR011701">
    <property type="entry name" value="MFS"/>
</dbReference>
<accession>A0A384J4A3</accession>
<keyword evidence="2 6" id="KW-0812">Transmembrane</keyword>
<dbReference type="Proteomes" id="UP000001798">
    <property type="component" value="Chromosome 1"/>
</dbReference>
<feature type="transmembrane region" description="Helical" evidence="6">
    <location>
        <begin position="155"/>
        <end position="176"/>
    </location>
</feature>
<protein>
    <recommendedName>
        <fullName evidence="7">Major facilitator superfamily (MFS) profile domain-containing protein</fullName>
    </recommendedName>
</protein>
<name>A0A384J4A3_BOTFB</name>
<feature type="transmembrane region" description="Helical" evidence="6">
    <location>
        <begin position="219"/>
        <end position="239"/>
    </location>
</feature>